<dbReference type="EMBL" id="KV441439">
    <property type="protein sequence ID" value="PQM43562.1"/>
    <property type="molecule type" value="Genomic_DNA"/>
</dbReference>
<dbReference type="RefSeq" id="XP_024328870.1">
    <property type="nucleotide sequence ID" value="XM_024473102.1"/>
</dbReference>
<dbReference type="AlphaFoldDB" id="A0A2P6FGQ7"/>
<dbReference type="PROSITE" id="PS51257">
    <property type="entry name" value="PROKAR_LIPOPROTEIN"/>
    <property type="match status" value="1"/>
</dbReference>
<reference evidence="1" key="1">
    <citation type="submission" date="2016-03" db="EMBL/GenBank/DDBJ databases">
        <title>Updated assembly of Pseudogymnoascus destructans, the fungus causing white-nose syndrome of bats.</title>
        <authorList>
            <person name="Palmer J.M."/>
            <person name="Drees K.P."/>
            <person name="Foster J.T."/>
            <person name="Lindner D.L."/>
        </authorList>
    </citation>
    <scope>NUCLEOTIDE SEQUENCE [LARGE SCALE GENOMIC DNA]</scope>
    <source>
        <strain evidence="1">20631-21</strain>
    </source>
</reference>
<sequence>MACAERTAFLIYATVLAKEPHSTVLGTLACLPLRLCLARTFNCLSLYTASPVSVFVSRKLLQIAFLVSTPKKLYLIPTCILLCTASSKSLTRFVVSNMIPL</sequence>
<organism evidence="1">
    <name type="scientific">Pseudogymnoascus destructans</name>
    <dbReference type="NCBI Taxonomy" id="655981"/>
    <lineage>
        <taxon>Eukaryota</taxon>
        <taxon>Fungi</taxon>
        <taxon>Dikarya</taxon>
        <taxon>Ascomycota</taxon>
        <taxon>Pezizomycotina</taxon>
        <taxon>Leotiomycetes</taxon>
        <taxon>Thelebolales</taxon>
        <taxon>Thelebolaceae</taxon>
        <taxon>Pseudogymnoascus</taxon>
    </lineage>
</organism>
<dbReference type="Proteomes" id="UP000077154">
    <property type="component" value="Unassembled WGS sequence"/>
</dbReference>
<name>A0A2P6FGQ7_9PEZI</name>
<protein>
    <submittedName>
        <fullName evidence="1">Uncharacterized protein</fullName>
    </submittedName>
</protein>
<gene>
    <name evidence="1" type="ORF">VC83_09689</name>
</gene>
<evidence type="ECO:0000313" key="1">
    <source>
        <dbReference type="EMBL" id="PQM43562.1"/>
    </source>
</evidence>
<proteinExistence type="predicted"/>
<accession>A0A2P6FGQ7</accession>
<dbReference type="GeneID" id="36292719"/>